<organism evidence="3 4">
    <name type="scientific">Apatococcus lobatus</name>
    <dbReference type="NCBI Taxonomy" id="904363"/>
    <lineage>
        <taxon>Eukaryota</taxon>
        <taxon>Viridiplantae</taxon>
        <taxon>Chlorophyta</taxon>
        <taxon>core chlorophytes</taxon>
        <taxon>Trebouxiophyceae</taxon>
        <taxon>Chlorellales</taxon>
        <taxon>Chlorellaceae</taxon>
        <taxon>Apatococcus</taxon>
    </lineage>
</organism>
<gene>
    <name evidence="3" type="ORF">WJX74_004101</name>
</gene>
<reference evidence="3 4" key="1">
    <citation type="journal article" date="2024" name="Nat. Commun.">
        <title>Phylogenomics reveals the evolutionary origins of lichenization in chlorophyte algae.</title>
        <authorList>
            <person name="Puginier C."/>
            <person name="Libourel C."/>
            <person name="Otte J."/>
            <person name="Skaloud P."/>
            <person name="Haon M."/>
            <person name="Grisel S."/>
            <person name="Petersen M."/>
            <person name="Berrin J.G."/>
            <person name="Delaux P.M."/>
            <person name="Dal Grande F."/>
            <person name="Keller J."/>
        </authorList>
    </citation>
    <scope>NUCLEOTIDE SEQUENCE [LARGE SCALE GENOMIC DNA]</scope>
    <source>
        <strain evidence="3 4">SAG 2145</strain>
    </source>
</reference>
<evidence type="ECO:0000313" key="4">
    <source>
        <dbReference type="Proteomes" id="UP001438707"/>
    </source>
</evidence>
<dbReference type="Proteomes" id="UP001438707">
    <property type="component" value="Unassembled WGS sequence"/>
</dbReference>
<keyword evidence="2" id="KW-0472">Membrane</keyword>
<evidence type="ECO:0000256" key="2">
    <source>
        <dbReference type="SAM" id="Phobius"/>
    </source>
</evidence>
<proteinExistence type="predicted"/>
<sequence length="106" mass="11136">MSNPLSAPFATAATGSLGTSVPVTQSASTSDASNNSPQLTTAYNSPPKMQQYLDRLKAFVLKWKWAILVVIAAGAAWYMGSGRQALCSNFGIACDTRPLPGGVREV</sequence>
<feature type="transmembrane region" description="Helical" evidence="2">
    <location>
        <begin position="63"/>
        <end position="80"/>
    </location>
</feature>
<feature type="region of interest" description="Disordered" evidence="1">
    <location>
        <begin position="1"/>
        <end position="44"/>
    </location>
</feature>
<keyword evidence="4" id="KW-1185">Reference proteome</keyword>
<protein>
    <submittedName>
        <fullName evidence="3">Uncharacterized protein</fullName>
    </submittedName>
</protein>
<accession>A0AAW1Q2T7</accession>
<keyword evidence="2" id="KW-1133">Transmembrane helix</keyword>
<dbReference type="AlphaFoldDB" id="A0AAW1Q2T7"/>
<dbReference type="EMBL" id="JALJOS010000091">
    <property type="protein sequence ID" value="KAK9816111.1"/>
    <property type="molecule type" value="Genomic_DNA"/>
</dbReference>
<feature type="compositionally biased region" description="Polar residues" evidence="1">
    <location>
        <begin position="13"/>
        <end position="44"/>
    </location>
</feature>
<evidence type="ECO:0000256" key="1">
    <source>
        <dbReference type="SAM" id="MobiDB-lite"/>
    </source>
</evidence>
<name>A0AAW1Q2T7_9CHLO</name>
<comment type="caution">
    <text evidence="3">The sequence shown here is derived from an EMBL/GenBank/DDBJ whole genome shotgun (WGS) entry which is preliminary data.</text>
</comment>
<evidence type="ECO:0000313" key="3">
    <source>
        <dbReference type="EMBL" id="KAK9816111.1"/>
    </source>
</evidence>
<keyword evidence="2" id="KW-0812">Transmembrane</keyword>